<gene>
    <name evidence="2" type="ORF">EDD72_1276</name>
</gene>
<feature type="transmembrane region" description="Helical" evidence="1">
    <location>
        <begin position="6"/>
        <end position="28"/>
    </location>
</feature>
<dbReference type="Pfam" id="PF06177">
    <property type="entry name" value="QueT"/>
    <property type="match status" value="1"/>
</dbReference>
<dbReference type="PANTHER" id="PTHR40044:SF1">
    <property type="entry name" value="INTEGRAL MEMBRANE PROTEIN"/>
    <property type="match status" value="1"/>
</dbReference>
<dbReference type="AlphaFoldDB" id="A0A4V2URQ4"/>
<dbReference type="PIRSF" id="PIRSF031501">
    <property type="entry name" value="QueT"/>
    <property type="match status" value="1"/>
</dbReference>
<reference evidence="2 3" key="1">
    <citation type="submission" date="2019-03" db="EMBL/GenBank/DDBJ databases">
        <title>Genomic Encyclopedia of Type Strains, Phase IV (KMG-IV): sequencing the most valuable type-strain genomes for metagenomic binning, comparative biology and taxonomic classification.</title>
        <authorList>
            <person name="Goeker M."/>
        </authorList>
    </citation>
    <scope>NUCLEOTIDE SEQUENCE [LARGE SCALE GENOMIC DNA]</scope>
    <source>
        <strain evidence="2 3">DSM 23802</strain>
    </source>
</reference>
<feature type="transmembrane region" description="Helical" evidence="1">
    <location>
        <begin position="40"/>
        <end position="62"/>
    </location>
</feature>
<feature type="transmembrane region" description="Helical" evidence="1">
    <location>
        <begin position="95"/>
        <end position="115"/>
    </location>
</feature>
<feature type="transmembrane region" description="Helical" evidence="1">
    <location>
        <begin position="121"/>
        <end position="148"/>
    </location>
</feature>
<dbReference type="EMBL" id="SMAB01000027">
    <property type="protein sequence ID" value="TCS78462.1"/>
    <property type="molecule type" value="Genomic_DNA"/>
</dbReference>
<name>A0A4V2URQ4_9BACI</name>
<comment type="caution">
    <text evidence="2">The sequence shown here is derived from an EMBL/GenBank/DDBJ whole genome shotgun (WGS) entry which is preliminary data.</text>
</comment>
<feature type="transmembrane region" description="Helical" evidence="1">
    <location>
        <begin position="68"/>
        <end position="88"/>
    </location>
</feature>
<keyword evidence="1" id="KW-0812">Transmembrane</keyword>
<dbReference type="Proteomes" id="UP000295788">
    <property type="component" value="Unassembled WGS sequence"/>
</dbReference>
<evidence type="ECO:0000256" key="1">
    <source>
        <dbReference type="SAM" id="Phobius"/>
    </source>
</evidence>
<proteinExistence type="predicted"/>
<protein>
    <submittedName>
        <fullName evidence="2">Putative membrane protein</fullName>
    </submittedName>
</protein>
<organism evidence="2 3">
    <name type="scientific">Tepidibacillus fermentans</name>
    <dbReference type="NCBI Taxonomy" id="1281767"/>
    <lineage>
        <taxon>Bacteria</taxon>
        <taxon>Bacillati</taxon>
        <taxon>Bacillota</taxon>
        <taxon>Bacilli</taxon>
        <taxon>Bacillales</taxon>
        <taxon>Bacillaceae</taxon>
        <taxon>Tepidibacillus</taxon>
    </lineage>
</organism>
<sequence length="158" mass="17052">MKLNVRTITIIAVIAALYAALTLAVAPLSYGMIQFRVSEALTVLPYFTPLAIPGLTIGVIIANFFSSLGMVDVIVGSAATFIAAIWTYRIKNKWLVPIPAILVNAVIIGTEIGLLEGKVSLIPIAMLWVGLGELGVTYLLGMPLLFALEKRKHLFKID</sequence>
<evidence type="ECO:0000313" key="3">
    <source>
        <dbReference type="Proteomes" id="UP000295788"/>
    </source>
</evidence>
<keyword evidence="1" id="KW-1133">Transmembrane helix</keyword>
<keyword evidence="3" id="KW-1185">Reference proteome</keyword>
<dbReference type="RefSeq" id="WP_132770556.1">
    <property type="nucleotide sequence ID" value="NZ_SMAB01000027.1"/>
</dbReference>
<evidence type="ECO:0000313" key="2">
    <source>
        <dbReference type="EMBL" id="TCS78462.1"/>
    </source>
</evidence>
<dbReference type="InterPro" id="IPR010387">
    <property type="entry name" value="QueT"/>
</dbReference>
<keyword evidence="1" id="KW-0472">Membrane</keyword>
<dbReference type="PANTHER" id="PTHR40044">
    <property type="entry name" value="INTEGRAL MEMBRANE PROTEIN-RELATED"/>
    <property type="match status" value="1"/>
</dbReference>
<accession>A0A4V2URQ4</accession>
<dbReference type="OrthoDB" id="1706970at2"/>